<evidence type="ECO:0000313" key="1">
    <source>
        <dbReference type="EMBL" id="NEK23867.1"/>
    </source>
</evidence>
<accession>A0A6P0CDC1</accession>
<gene>
    <name evidence="1" type="ORF">GV827_15835</name>
</gene>
<dbReference type="Proteomes" id="UP000468591">
    <property type="component" value="Unassembled WGS sequence"/>
</dbReference>
<reference evidence="1 2" key="1">
    <citation type="submission" date="2020-01" db="EMBL/GenBank/DDBJ databases">
        <title>Sulfitobacter sediminilitoris sp. nov., isolated from a tidal flat.</title>
        <authorList>
            <person name="Park S."/>
            <person name="Yoon J.-H."/>
        </authorList>
    </citation>
    <scope>NUCLEOTIDE SEQUENCE [LARGE SCALE GENOMIC DNA]</scope>
    <source>
        <strain evidence="1 2">JBTF-M27</strain>
    </source>
</reference>
<dbReference type="EMBL" id="JAABNT010000010">
    <property type="protein sequence ID" value="NEK23867.1"/>
    <property type="molecule type" value="Genomic_DNA"/>
</dbReference>
<evidence type="ECO:0000313" key="2">
    <source>
        <dbReference type="Proteomes" id="UP000468591"/>
    </source>
</evidence>
<dbReference type="AlphaFoldDB" id="A0A6P0CDC1"/>
<dbReference type="Gene3D" id="1.10.10.10">
    <property type="entry name" value="Winged helix-like DNA-binding domain superfamily/Winged helix DNA-binding domain"/>
    <property type="match status" value="1"/>
</dbReference>
<comment type="caution">
    <text evidence="1">The sequence shown here is derived from an EMBL/GenBank/DDBJ whole genome shotgun (WGS) entry which is preliminary data.</text>
</comment>
<dbReference type="InterPro" id="IPR036390">
    <property type="entry name" value="WH_DNA-bd_sf"/>
</dbReference>
<name>A0A6P0CDC1_9RHOB</name>
<evidence type="ECO:0008006" key="3">
    <source>
        <dbReference type="Google" id="ProtNLM"/>
    </source>
</evidence>
<dbReference type="RefSeq" id="WP_164354785.1">
    <property type="nucleotide sequence ID" value="NZ_JAABNT010000010.1"/>
</dbReference>
<proteinExistence type="predicted"/>
<sequence length="271" mass="30480">MSVFELDLTPGAFRTLAELCRMANREGQCWPSLAQLGDRLGRSCAAVSGYIPELSEEGLIETETQKMANGYNYRLRYRVVFWAAWRKQLSQNTERSVKPTERPLRTQNYNHRNQSPAKAVMDDLVLAWKRCVGRVPYPAFDTWPTDDLLKNSRAVEAQPQIISADIIQSFTEFLEEKGVSGAALSPAARQWLGASFSDSEQVSAFLGALEKIWRPHWANPPSLLQLKRLAKSLPPQNSAAARAKRLASYLKRWEAHSQSLFLASGRAKVAE</sequence>
<keyword evidence="2" id="KW-1185">Reference proteome</keyword>
<protein>
    <recommendedName>
        <fullName evidence="3">Helix-turn-helix domain-containing protein</fullName>
    </recommendedName>
</protein>
<dbReference type="InterPro" id="IPR036388">
    <property type="entry name" value="WH-like_DNA-bd_sf"/>
</dbReference>
<dbReference type="Pfam" id="PF13730">
    <property type="entry name" value="HTH_36"/>
    <property type="match status" value="1"/>
</dbReference>
<dbReference type="SUPFAM" id="SSF46785">
    <property type="entry name" value="Winged helix' DNA-binding domain"/>
    <property type="match status" value="1"/>
</dbReference>
<organism evidence="1 2">
    <name type="scientific">Sulfitobacter sediminilitoris</name>
    <dbReference type="NCBI Taxonomy" id="2698830"/>
    <lineage>
        <taxon>Bacteria</taxon>
        <taxon>Pseudomonadati</taxon>
        <taxon>Pseudomonadota</taxon>
        <taxon>Alphaproteobacteria</taxon>
        <taxon>Rhodobacterales</taxon>
        <taxon>Roseobacteraceae</taxon>
        <taxon>Sulfitobacter</taxon>
    </lineage>
</organism>